<dbReference type="EMBL" id="CP007449">
    <property type="protein sequence ID" value="AHM76579.1"/>
    <property type="molecule type" value="Genomic_DNA"/>
</dbReference>
<dbReference type="KEGG" id="yel:LC20_06007"/>
<evidence type="ECO:0000313" key="2">
    <source>
        <dbReference type="Proteomes" id="UP000230961"/>
    </source>
</evidence>
<name>A0A7U4GJ71_YEREN</name>
<dbReference type="AlphaFoldDB" id="A0A7U4GJ71"/>
<reference evidence="1 2" key="1">
    <citation type="submission" date="2017-11" db="EMBL/GenBank/DDBJ databases">
        <title>The complete genome sequence and comparative genome analysis of Yersinia enterocolitica strain LC20.</title>
        <authorList>
            <person name="Shi G."/>
            <person name="Su M."/>
            <person name="Liang J."/>
            <person name="Gu W."/>
            <person name="Xiao Y."/>
            <person name="Zhang Z."/>
            <person name="Qiu H."/>
            <person name="Duan R."/>
            <person name="Zhang Z."/>
            <person name="Li Y."/>
            <person name="Zhang X."/>
            <person name="Ling Y."/>
            <person name="Song L."/>
            <person name="Chen M."/>
            <person name="Zhao Y."/>
            <person name="Wu J."/>
            <person name="Jing H."/>
            <person name="Xiao J."/>
            <person name="Wang X."/>
        </authorList>
    </citation>
    <scope>NUCLEOTIDE SEQUENCE [LARGE SCALE GENOMIC DNA]</scope>
    <source>
        <strain evidence="1 2">LC20</strain>
        <plasmid evidence="2">Plasmid1_80k</plasmid>
    </source>
</reference>
<dbReference type="Proteomes" id="UP000230961">
    <property type="component" value="Plasmid p1_80K"/>
</dbReference>
<protein>
    <submittedName>
        <fullName evidence="1">DUF2971 domain-containing protein</fullName>
    </submittedName>
</protein>
<evidence type="ECO:0000313" key="1">
    <source>
        <dbReference type="EMBL" id="AHM76579.1"/>
    </source>
</evidence>
<sequence length="312" mass="36586">MKVYKYMSMDVFKAFEKNNTLRLTKSHSQNDPFEFSLSYIDLHNLYKKPEHKENFTEFMNMSGCISMTTDKENIYMWSHYADNHKGVMIEFTFDENEAESLFHGSANVYKNSPTKPATGFYHAPVNYKKSRRTKTSNGDIENIINTLYFRKSIDWDKESEYRFILPFTESHEVLLTQDGLDNLLKHIDFHGFKEQFIKSNDSKGHIFKIDSSGISELLKPHHLNIFHEIWKLEGSDCMFVMKMNTDRLTGIYFGCRSNINKCEHINNTSYFDGRFYSLRSDSIRGIHQASVDDNEFKINFSPIKPTILNLAE</sequence>
<dbReference type="Pfam" id="PF11185">
    <property type="entry name" value="DUF2971"/>
    <property type="match status" value="1"/>
</dbReference>
<accession>A0A7U4GJ71</accession>
<keyword evidence="1" id="KW-0614">Plasmid</keyword>
<dbReference type="InterPro" id="IPR021352">
    <property type="entry name" value="DUF2971"/>
</dbReference>
<geneLocation type="plasmid" evidence="2">
    <name>Plasmid1_80k</name>
</geneLocation>
<gene>
    <name evidence="1" type="ORF">LC20_06007</name>
</gene>
<organism evidence="1 2">
    <name type="scientific">Yersinia enterocolitica LC20</name>
    <dbReference type="NCBI Taxonomy" id="1443113"/>
    <lineage>
        <taxon>Bacteria</taxon>
        <taxon>Pseudomonadati</taxon>
        <taxon>Pseudomonadota</taxon>
        <taxon>Gammaproteobacteria</taxon>
        <taxon>Enterobacterales</taxon>
        <taxon>Yersiniaceae</taxon>
        <taxon>Yersinia</taxon>
    </lineage>
</organism>
<proteinExistence type="predicted"/>